<keyword evidence="2" id="KW-1185">Reference proteome</keyword>
<evidence type="ECO:0008006" key="3">
    <source>
        <dbReference type="Google" id="ProtNLM"/>
    </source>
</evidence>
<reference evidence="1 2" key="1">
    <citation type="journal article" date="2018" name="Mol. Biol. Evol.">
        <title>Broad Genomic Sampling Reveals a Smut Pathogenic Ancestry of the Fungal Clade Ustilaginomycotina.</title>
        <authorList>
            <person name="Kijpornyongpan T."/>
            <person name="Mondo S.J."/>
            <person name="Barry K."/>
            <person name="Sandor L."/>
            <person name="Lee J."/>
            <person name="Lipzen A."/>
            <person name="Pangilinan J."/>
            <person name="LaButti K."/>
            <person name="Hainaut M."/>
            <person name="Henrissat B."/>
            <person name="Grigoriev I.V."/>
            <person name="Spatafora J.W."/>
            <person name="Aime M.C."/>
        </authorList>
    </citation>
    <scope>NUCLEOTIDE SEQUENCE [LARGE SCALE GENOMIC DNA]</scope>
    <source>
        <strain evidence="1 2">MCA 3645</strain>
    </source>
</reference>
<name>A0A317XRB7_9BASI</name>
<dbReference type="AlphaFoldDB" id="A0A317XRB7"/>
<protein>
    <recommendedName>
        <fullName evidence="3">NAD-specific glutamate dehydrogenase</fullName>
    </recommendedName>
</protein>
<sequence>MYNGGCLRMSDTTSHFEMFYSRRDDDRSDRGVTCLVLEEEVLTSGLLLLVLDRVELVDTWTVVGGVTTHRHFKGRKEAVHTGEERLGALGGSLDGRLALVNNDAVGEVGGHDDVVLDDHGGLARVNDESLDDARGDDTLLRVEVGRGLVDQVDVGRLAEREHQRDSLQLTTREGLDVVVDDGIERHGLDDIGLELRVHEGGLDLLEQQHAHSALELGRNGLRLERHVELRRLLGTGIGLELSGEHLDEGGLTGTVLAEDLERERLLTESHVLCGNITVEEDVDAIANGRGHGNDTVDRRHTVETADEIGEVVEHRQIVFDGNDVSVGVEERADHSGGIETLLDIEIRRGLVEHVDVGILNARHADGKALQLTTREVLNITVEHLLEVELVDDLLFVVTLELAIEELGDRGLALDGTRNVVDVLRLDESLDVVLEHFGEEILQLGSTEVLEDLLPVGRVIVTTQVGLLLSCENLERGRLADTVGTNQT</sequence>
<dbReference type="EMBL" id="KZ819193">
    <property type="protein sequence ID" value="PWZ00343.1"/>
    <property type="molecule type" value="Genomic_DNA"/>
</dbReference>
<dbReference type="InParanoid" id="A0A317XRB7"/>
<dbReference type="Proteomes" id="UP000246740">
    <property type="component" value="Unassembled WGS sequence"/>
</dbReference>
<proteinExistence type="predicted"/>
<dbReference type="AntiFam" id="ANF00095">
    <property type="entry name" value="Shadow ORF (opposite ABC transporters)"/>
</dbReference>
<evidence type="ECO:0000313" key="1">
    <source>
        <dbReference type="EMBL" id="PWZ00343.1"/>
    </source>
</evidence>
<organism evidence="1 2">
    <name type="scientific">Testicularia cyperi</name>
    <dbReference type="NCBI Taxonomy" id="1882483"/>
    <lineage>
        <taxon>Eukaryota</taxon>
        <taxon>Fungi</taxon>
        <taxon>Dikarya</taxon>
        <taxon>Basidiomycota</taxon>
        <taxon>Ustilaginomycotina</taxon>
        <taxon>Ustilaginomycetes</taxon>
        <taxon>Ustilaginales</taxon>
        <taxon>Anthracoideaceae</taxon>
        <taxon>Testicularia</taxon>
    </lineage>
</organism>
<dbReference type="OrthoDB" id="10606062at2759"/>
<gene>
    <name evidence="1" type="ORF">BCV70DRAFT_109253</name>
</gene>
<accession>A0A317XRB7</accession>
<evidence type="ECO:0000313" key="2">
    <source>
        <dbReference type="Proteomes" id="UP000246740"/>
    </source>
</evidence>